<keyword evidence="4 5" id="KW-0862">Zinc</keyword>
<dbReference type="InterPro" id="IPR036410">
    <property type="entry name" value="HSP_DnaJ_Cys-rich_dom_sf"/>
</dbReference>
<evidence type="ECO:0000256" key="1">
    <source>
        <dbReference type="ARBA" id="ARBA00022723"/>
    </source>
</evidence>
<dbReference type="PANTHER" id="PTHR43096">
    <property type="entry name" value="DNAJ HOMOLOG 1, MITOCHONDRIAL-RELATED"/>
    <property type="match status" value="1"/>
</dbReference>
<dbReference type="GO" id="GO:0009408">
    <property type="term" value="P:response to heat"/>
    <property type="evidence" value="ECO:0007669"/>
    <property type="project" value="InterPro"/>
</dbReference>
<dbReference type="InterPro" id="IPR012724">
    <property type="entry name" value="DnaJ"/>
</dbReference>
<name>B9FS78_ORYSJ</name>
<feature type="zinc finger region" description="CR-type" evidence="5">
    <location>
        <begin position="373"/>
        <end position="447"/>
    </location>
</feature>
<dbReference type="Pfam" id="PF00684">
    <property type="entry name" value="DnaJ_CXXCXGXG"/>
    <property type="match status" value="1"/>
</dbReference>
<dbReference type="InterPro" id="IPR002939">
    <property type="entry name" value="DnaJ_C"/>
</dbReference>
<dbReference type="FunFam" id="2.60.260.20:FF:000005">
    <property type="entry name" value="Chaperone protein dnaJ 1, mitochondrial"/>
    <property type="match status" value="1"/>
</dbReference>
<dbReference type="Proteomes" id="UP000007752">
    <property type="component" value="Chromosome 6"/>
</dbReference>
<dbReference type="GO" id="GO:0008270">
    <property type="term" value="F:zinc ion binding"/>
    <property type="evidence" value="ECO:0007669"/>
    <property type="project" value="UniProtKB-KW"/>
</dbReference>
<dbReference type="InterPro" id="IPR036869">
    <property type="entry name" value="J_dom_sf"/>
</dbReference>
<dbReference type="CDD" id="cd06257">
    <property type="entry name" value="DnaJ"/>
    <property type="match status" value="1"/>
</dbReference>
<reference evidence="8" key="1">
    <citation type="journal article" date="2005" name="PLoS Biol.">
        <title>The genomes of Oryza sativa: a history of duplications.</title>
        <authorList>
            <person name="Yu J."/>
            <person name="Wang J."/>
            <person name="Lin W."/>
            <person name="Li S."/>
            <person name="Li H."/>
            <person name="Zhou J."/>
            <person name="Ni P."/>
            <person name="Dong W."/>
            <person name="Hu S."/>
            <person name="Zeng C."/>
            <person name="Zhang J."/>
            <person name="Zhang Y."/>
            <person name="Li R."/>
            <person name="Xu Z."/>
            <person name="Li S."/>
            <person name="Li X."/>
            <person name="Zheng H."/>
            <person name="Cong L."/>
            <person name="Lin L."/>
            <person name="Yin J."/>
            <person name="Geng J."/>
            <person name="Li G."/>
            <person name="Shi J."/>
            <person name="Liu J."/>
            <person name="Lv H."/>
            <person name="Li J."/>
            <person name="Wang J."/>
            <person name="Deng Y."/>
            <person name="Ran L."/>
            <person name="Shi X."/>
            <person name="Wang X."/>
            <person name="Wu Q."/>
            <person name="Li C."/>
            <person name="Ren X."/>
            <person name="Wang J."/>
            <person name="Wang X."/>
            <person name="Li D."/>
            <person name="Liu D."/>
            <person name="Zhang X."/>
            <person name="Ji Z."/>
            <person name="Zhao W."/>
            <person name="Sun Y."/>
            <person name="Zhang Z."/>
            <person name="Bao J."/>
            <person name="Han Y."/>
            <person name="Dong L."/>
            <person name="Ji J."/>
            <person name="Chen P."/>
            <person name="Wu S."/>
            <person name="Liu J."/>
            <person name="Xiao Y."/>
            <person name="Bu D."/>
            <person name="Tan J."/>
            <person name="Yang L."/>
            <person name="Ye C."/>
            <person name="Zhang J."/>
            <person name="Xu J."/>
            <person name="Zhou Y."/>
            <person name="Yu Y."/>
            <person name="Zhang B."/>
            <person name="Zhuang S."/>
            <person name="Wei H."/>
            <person name="Liu B."/>
            <person name="Lei M."/>
            <person name="Yu H."/>
            <person name="Li Y."/>
            <person name="Xu H."/>
            <person name="Wei S."/>
            <person name="He X."/>
            <person name="Fang L."/>
            <person name="Zhang Z."/>
            <person name="Zhang Y."/>
            <person name="Huang X."/>
            <person name="Su Z."/>
            <person name="Tong W."/>
            <person name="Li J."/>
            <person name="Tong Z."/>
            <person name="Li S."/>
            <person name="Ye J."/>
            <person name="Wang L."/>
            <person name="Fang L."/>
            <person name="Lei T."/>
            <person name="Chen C."/>
            <person name="Chen H."/>
            <person name="Xu Z."/>
            <person name="Li H."/>
            <person name="Huang H."/>
            <person name="Zhang F."/>
            <person name="Xu H."/>
            <person name="Li N."/>
            <person name="Zhao C."/>
            <person name="Li S."/>
            <person name="Dong L."/>
            <person name="Huang Y."/>
            <person name="Li L."/>
            <person name="Xi Y."/>
            <person name="Qi Q."/>
            <person name="Li W."/>
            <person name="Zhang B."/>
            <person name="Hu W."/>
            <person name="Zhang Y."/>
            <person name="Tian X."/>
            <person name="Jiao Y."/>
            <person name="Liang X."/>
            <person name="Jin J."/>
            <person name="Gao L."/>
            <person name="Zheng W."/>
            <person name="Hao B."/>
            <person name="Liu S."/>
            <person name="Wang W."/>
            <person name="Yuan L."/>
            <person name="Cao M."/>
            <person name="McDermott J."/>
            <person name="Samudrala R."/>
            <person name="Wang J."/>
            <person name="Wong G.K."/>
            <person name="Yang H."/>
        </authorList>
    </citation>
    <scope>NUCLEOTIDE SEQUENCE [LARGE SCALE GENOMIC DNA]</scope>
</reference>
<proteinExistence type="inferred from homology"/>
<dbReference type="InterPro" id="IPR001305">
    <property type="entry name" value="HSP_DnaJ_Cys-rich_dom"/>
</dbReference>
<sequence length="629" mass="69400">MKPSVCPSWIDPGNALRFLVRVAKYVANLEYGMLPMSEQDYDWWVDISSGYNLDKFHDEMASKIIWGPSQEIRVWGLDTEIGTECKLTTNEEFGQWMNSMLDDKLVEFGVEVIYKKGYEPIEGIANPVDSAIQGVSGVVTADPIDQSSAQVLSAMISAEVSSPGHEEGTGDTSSHPQNAEEANAVVDWTCSSSGIYIGDKCYGRFMLTSFTLSRSFHATGQHSSPEKDYYKILGVPKDASQEEIKRAFHSLAKRYHPDTNRGNTAAKRTFQEIRDAYEANIARPFEERALFYRGSETNSSKSGMDFDGAYQDPFSGFHKQGHNPFAEFYRQNNGPFSSKFYKIFSEVFEHDVDAHANDIEVEVNLSFRDAVKGCMKQVSFSAKNLCDSCDGRGYLANAKMYVCPSCRGAGRVSINPFTSICTSCRGFGKVIKDYCLTCKGSGVVDGMKYVNVTIPAGVDSGDTIHVPEAGHSGGRGTLPGSLYIKLQVASDPVFVRDGADIHVDKKISFTQAMLGGKVEVPTLDGTAEVKIPKGVQPGQVIVLRGKGLPNQAGYLGDQHVRFRIHFPSMVNERQRALLEEFAVEEATKEQSSFSAGNWWELVENMKGQTFLLGLGFLVLVHLLLTKTVN</sequence>
<dbReference type="Gene3D" id="1.10.287.110">
    <property type="entry name" value="DnaJ domain"/>
    <property type="match status" value="1"/>
</dbReference>
<dbReference type="HAMAP" id="MF_01152">
    <property type="entry name" value="DnaJ"/>
    <property type="match status" value="1"/>
</dbReference>
<gene>
    <name evidence="8" type="ORF">OsJ_20607</name>
</gene>
<keyword evidence="1 5" id="KW-0479">Metal-binding</keyword>
<dbReference type="SUPFAM" id="SSF49493">
    <property type="entry name" value="HSP40/DnaJ peptide-binding domain"/>
    <property type="match status" value="2"/>
</dbReference>
<reference evidence="8" key="2">
    <citation type="submission" date="2008-12" db="EMBL/GenBank/DDBJ databases">
        <title>Improved gene annotation of the rice (Oryza sativa) genomes.</title>
        <authorList>
            <person name="Wang J."/>
            <person name="Li R."/>
            <person name="Fan W."/>
            <person name="Huang Q."/>
            <person name="Zhang J."/>
            <person name="Zhou Y."/>
            <person name="Hu Y."/>
            <person name="Zi S."/>
            <person name="Li J."/>
            <person name="Ni P."/>
            <person name="Zheng H."/>
            <person name="Zhang Y."/>
            <person name="Zhao M."/>
            <person name="Hao Q."/>
            <person name="McDermott J."/>
            <person name="Samudrala R."/>
            <person name="Kristiansen K."/>
            <person name="Wong G.K.-S."/>
        </authorList>
    </citation>
    <scope>NUCLEOTIDE SEQUENCE</scope>
</reference>
<keyword evidence="3 5" id="KW-0863">Zinc-finger</keyword>
<dbReference type="AlphaFoldDB" id="B9FS78"/>
<dbReference type="SMART" id="SM00271">
    <property type="entry name" value="DnaJ"/>
    <property type="match status" value="1"/>
</dbReference>
<dbReference type="SUPFAM" id="SSF57938">
    <property type="entry name" value="DnaJ/Hsp40 cysteine-rich domain"/>
    <property type="match status" value="1"/>
</dbReference>
<dbReference type="Gene3D" id="2.10.230.10">
    <property type="entry name" value="Heat shock protein DnaJ, cysteine-rich domain"/>
    <property type="match status" value="1"/>
</dbReference>
<dbReference type="Pfam" id="PF01556">
    <property type="entry name" value="DnaJ_C"/>
    <property type="match status" value="1"/>
</dbReference>
<dbReference type="SUPFAM" id="SSF46565">
    <property type="entry name" value="Chaperone J-domain"/>
    <property type="match status" value="1"/>
</dbReference>
<dbReference type="PANTHER" id="PTHR43096:SF36">
    <property type="entry name" value="CHAPERONE PROTEIN DNAJ 1, MITOCHONDRIAL"/>
    <property type="match status" value="1"/>
</dbReference>
<evidence type="ECO:0000256" key="4">
    <source>
        <dbReference type="ARBA" id="ARBA00022833"/>
    </source>
</evidence>
<evidence type="ECO:0000313" key="8">
    <source>
        <dbReference type="EMBL" id="EEE65339.1"/>
    </source>
</evidence>
<accession>B9FS78</accession>
<dbReference type="EMBL" id="CM000143">
    <property type="protein sequence ID" value="EEE65339.1"/>
    <property type="molecule type" value="Genomic_DNA"/>
</dbReference>
<evidence type="ECO:0000256" key="5">
    <source>
        <dbReference type="PROSITE-ProRule" id="PRU00546"/>
    </source>
</evidence>
<dbReference type="PROSITE" id="PS51188">
    <property type="entry name" value="ZF_CR"/>
    <property type="match status" value="1"/>
</dbReference>
<dbReference type="Gene3D" id="2.60.260.20">
    <property type="entry name" value="Urease metallochaperone UreE, N-terminal domain"/>
    <property type="match status" value="2"/>
</dbReference>
<dbReference type="PRINTS" id="PR00625">
    <property type="entry name" value="JDOMAIN"/>
</dbReference>
<dbReference type="GO" id="GO:0051082">
    <property type="term" value="F:unfolded protein binding"/>
    <property type="evidence" value="ECO:0007669"/>
    <property type="project" value="InterPro"/>
</dbReference>
<dbReference type="InterPro" id="IPR001623">
    <property type="entry name" value="DnaJ_domain"/>
</dbReference>
<organism evidence="8">
    <name type="scientific">Oryza sativa subsp. japonica</name>
    <name type="common">Rice</name>
    <dbReference type="NCBI Taxonomy" id="39947"/>
    <lineage>
        <taxon>Eukaryota</taxon>
        <taxon>Viridiplantae</taxon>
        <taxon>Streptophyta</taxon>
        <taxon>Embryophyta</taxon>
        <taxon>Tracheophyta</taxon>
        <taxon>Spermatophyta</taxon>
        <taxon>Magnoliopsida</taxon>
        <taxon>Liliopsida</taxon>
        <taxon>Poales</taxon>
        <taxon>Poaceae</taxon>
        <taxon>BOP clade</taxon>
        <taxon>Oryzoideae</taxon>
        <taxon>Oryzeae</taxon>
        <taxon>Oryzinae</taxon>
        <taxon>Oryza</taxon>
        <taxon>Oryza sativa</taxon>
    </lineage>
</organism>
<evidence type="ECO:0000259" key="7">
    <source>
        <dbReference type="PROSITE" id="PS51188"/>
    </source>
</evidence>
<feature type="domain" description="J" evidence="6">
    <location>
        <begin position="228"/>
        <end position="295"/>
    </location>
</feature>
<dbReference type="InterPro" id="IPR008971">
    <property type="entry name" value="HSP40/DnaJ_pept-bd"/>
</dbReference>
<dbReference type="GO" id="GO:0005524">
    <property type="term" value="F:ATP binding"/>
    <property type="evidence" value="ECO:0007669"/>
    <property type="project" value="InterPro"/>
</dbReference>
<dbReference type="CDD" id="cd10747">
    <property type="entry name" value="DnaJ_C"/>
    <property type="match status" value="1"/>
</dbReference>
<dbReference type="GO" id="GO:0006457">
    <property type="term" value="P:protein folding"/>
    <property type="evidence" value="ECO:0007669"/>
    <property type="project" value="InterPro"/>
</dbReference>
<dbReference type="CDD" id="cd10719">
    <property type="entry name" value="DnaJ_zf"/>
    <property type="match status" value="1"/>
</dbReference>
<dbReference type="GO" id="GO:0005783">
    <property type="term" value="C:endoplasmic reticulum"/>
    <property type="evidence" value="ECO:0007669"/>
    <property type="project" value="UniProtKB-ARBA"/>
</dbReference>
<evidence type="ECO:0000259" key="6">
    <source>
        <dbReference type="PROSITE" id="PS50076"/>
    </source>
</evidence>
<feature type="domain" description="CR-type" evidence="7">
    <location>
        <begin position="373"/>
        <end position="447"/>
    </location>
</feature>
<dbReference type="Pfam" id="PF00226">
    <property type="entry name" value="DnaJ"/>
    <property type="match status" value="1"/>
</dbReference>
<evidence type="ECO:0000256" key="3">
    <source>
        <dbReference type="ARBA" id="ARBA00022771"/>
    </source>
</evidence>
<dbReference type="PROSITE" id="PS50076">
    <property type="entry name" value="DNAJ_2"/>
    <property type="match status" value="1"/>
</dbReference>
<dbReference type="GO" id="GO:0031072">
    <property type="term" value="F:heat shock protein binding"/>
    <property type="evidence" value="ECO:0007669"/>
    <property type="project" value="InterPro"/>
</dbReference>
<keyword evidence="2" id="KW-0677">Repeat</keyword>
<evidence type="ECO:0000256" key="2">
    <source>
        <dbReference type="ARBA" id="ARBA00022737"/>
    </source>
</evidence>
<protein>
    <submittedName>
        <fullName evidence="8">Uncharacterized protein</fullName>
    </submittedName>
</protein>